<dbReference type="AlphaFoldDB" id="A0AAE3AYX4"/>
<dbReference type="SUPFAM" id="SSF109604">
    <property type="entry name" value="HD-domain/PDEase-like"/>
    <property type="match status" value="1"/>
</dbReference>
<sequence length="162" mass="18295">MTLEPLILKMISYDHGCPGRIQHFLKVHSFAKTIAVSEHLDEKTLFITETAAIVHDIGIRLCLEKYGDGNGKLQEKEGPALAEQMLSELGFEKDVIERVSFLVGHHHTYTGIDGLDYQILVEADFLVNLFEGNTDTAHIRATYDNIFRTETGKKICREMFGL</sequence>
<comment type="caution">
    <text evidence="2">The sequence shown here is derived from an EMBL/GenBank/DDBJ whole genome shotgun (WGS) entry which is preliminary data.</text>
</comment>
<protein>
    <submittedName>
        <fullName evidence="2">HD domain-containing protein</fullName>
    </submittedName>
</protein>
<name>A0AAE3AYX4_9FIRM</name>
<dbReference type="InterPro" id="IPR006674">
    <property type="entry name" value="HD_domain"/>
</dbReference>
<dbReference type="Pfam" id="PF01966">
    <property type="entry name" value="HD"/>
    <property type="match status" value="1"/>
</dbReference>
<dbReference type="RefSeq" id="WP_308728489.1">
    <property type="nucleotide sequence ID" value="NZ_JAJEQF010000027.1"/>
</dbReference>
<evidence type="ECO:0000313" key="3">
    <source>
        <dbReference type="Proteomes" id="UP001199355"/>
    </source>
</evidence>
<evidence type="ECO:0000259" key="1">
    <source>
        <dbReference type="Pfam" id="PF01966"/>
    </source>
</evidence>
<keyword evidence="3" id="KW-1185">Reference proteome</keyword>
<evidence type="ECO:0000313" key="2">
    <source>
        <dbReference type="EMBL" id="MCC2168087.1"/>
    </source>
</evidence>
<dbReference type="InterPro" id="IPR003607">
    <property type="entry name" value="HD/PDEase_dom"/>
</dbReference>
<organism evidence="2 3">
    <name type="scientific">Gallintestinimicrobium propionicum</name>
    <dbReference type="NCBI Taxonomy" id="2981770"/>
    <lineage>
        <taxon>Bacteria</taxon>
        <taxon>Bacillati</taxon>
        <taxon>Bacillota</taxon>
        <taxon>Clostridia</taxon>
        <taxon>Lachnospirales</taxon>
        <taxon>Lachnospiraceae</taxon>
        <taxon>Gallintestinimicrobium</taxon>
    </lineage>
</organism>
<dbReference type="EMBL" id="JAJEQF010000027">
    <property type="protein sequence ID" value="MCC2168087.1"/>
    <property type="molecule type" value="Genomic_DNA"/>
</dbReference>
<accession>A0AAE3AYX4</accession>
<proteinExistence type="predicted"/>
<reference evidence="2 3" key="1">
    <citation type="submission" date="2021-10" db="EMBL/GenBank/DDBJ databases">
        <title>Anaerobic single-cell dispensing facilitates the cultivation of human gut bacteria.</title>
        <authorList>
            <person name="Afrizal A."/>
        </authorList>
    </citation>
    <scope>NUCLEOTIDE SEQUENCE [LARGE SCALE GENOMIC DNA]</scope>
    <source>
        <strain evidence="2 3">CLA-AA-H244</strain>
    </source>
</reference>
<gene>
    <name evidence="2" type="ORF">LKD45_10380</name>
</gene>
<feature type="domain" description="HD" evidence="1">
    <location>
        <begin position="20"/>
        <end position="110"/>
    </location>
</feature>
<dbReference type="Gene3D" id="1.10.3210.10">
    <property type="entry name" value="Hypothetical protein af1432"/>
    <property type="match status" value="1"/>
</dbReference>
<dbReference type="Proteomes" id="UP001199355">
    <property type="component" value="Unassembled WGS sequence"/>
</dbReference>
<dbReference type="CDD" id="cd00077">
    <property type="entry name" value="HDc"/>
    <property type="match status" value="1"/>
</dbReference>